<evidence type="ECO:0000313" key="3">
    <source>
        <dbReference type="Proteomes" id="UP000696485"/>
    </source>
</evidence>
<accession>A0A9P5SN85</accession>
<evidence type="ECO:0000256" key="1">
    <source>
        <dbReference type="SAM" id="SignalP"/>
    </source>
</evidence>
<dbReference type="Proteomes" id="UP000696485">
    <property type="component" value="Unassembled WGS sequence"/>
</dbReference>
<gene>
    <name evidence="2" type="ORF">BG006_006289</name>
</gene>
<keyword evidence="3" id="KW-1185">Reference proteome</keyword>
<proteinExistence type="predicted"/>
<sequence>MATRSHSLLAILPIFLYLLLSSLHDNTLFANAQTYTPRSTSGSVSAFIDGKALYVHGGTLDDSSTIAQSFALDLSTSWDLTAPAYKQLPDGINNGYNPGALLNDSTTLFIMNDTTFYYYNVRNGQTTGYPINLSNRVLMRGSALQAATNPGTGRVYIPRGYYGQDNLYALLRFDPDTKKFDYITMPVEMQNMVEYPVAWVPHLDAMLIFGGIDYKAAR</sequence>
<feature type="non-terminal residue" evidence="2">
    <location>
        <position position="218"/>
    </location>
</feature>
<dbReference type="Gene3D" id="2.120.10.80">
    <property type="entry name" value="Kelch-type beta propeller"/>
    <property type="match status" value="1"/>
</dbReference>
<dbReference type="InterPro" id="IPR015915">
    <property type="entry name" value="Kelch-typ_b-propeller"/>
</dbReference>
<reference evidence="2" key="1">
    <citation type="journal article" date="2020" name="Fungal Divers.">
        <title>Resolving the Mortierellaceae phylogeny through synthesis of multi-gene phylogenetics and phylogenomics.</title>
        <authorList>
            <person name="Vandepol N."/>
            <person name="Liber J."/>
            <person name="Desiro A."/>
            <person name="Na H."/>
            <person name="Kennedy M."/>
            <person name="Barry K."/>
            <person name="Grigoriev I.V."/>
            <person name="Miller A.N."/>
            <person name="O'Donnell K."/>
            <person name="Stajich J.E."/>
            <person name="Bonito G."/>
        </authorList>
    </citation>
    <scope>NUCLEOTIDE SEQUENCE</scope>
    <source>
        <strain evidence="2">NVP1</strain>
    </source>
</reference>
<feature type="signal peptide" evidence="1">
    <location>
        <begin position="1"/>
        <end position="21"/>
    </location>
</feature>
<dbReference type="SUPFAM" id="SSF50965">
    <property type="entry name" value="Galactose oxidase, central domain"/>
    <property type="match status" value="1"/>
</dbReference>
<evidence type="ECO:0000313" key="2">
    <source>
        <dbReference type="EMBL" id="KAF9330779.1"/>
    </source>
</evidence>
<dbReference type="AlphaFoldDB" id="A0A9P5SN85"/>
<feature type="chain" id="PRO_5040376638" evidence="1">
    <location>
        <begin position="22"/>
        <end position="218"/>
    </location>
</feature>
<keyword evidence="1" id="KW-0732">Signal</keyword>
<organism evidence="2 3">
    <name type="scientific">Podila minutissima</name>
    <dbReference type="NCBI Taxonomy" id="64525"/>
    <lineage>
        <taxon>Eukaryota</taxon>
        <taxon>Fungi</taxon>
        <taxon>Fungi incertae sedis</taxon>
        <taxon>Mucoromycota</taxon>
        <taxon>Mortierellomycotina</taxon>
        <taxon>Mortierellomycetes</taxon>
        <taxon>Mortierellales</taxon>
        <taxon>Mortierellaceae</taxon>
        <taxon>Podila</taxon>
    </lineage>
</organism>
<comment type="caution">
    <text evidence="2">The sequence shown here is derived from an EMBL/GenBank/DDBJ whole genome shotgun (WGS) entry which is preliminary data.</text>
</comment>
<name>A0A9P5SN85_9FUNG</name>
<dbReference type="EMBL" id="JAAAUY010000370">
    <property type="protein sequence ID" value="KAF9330779.1"/>
    <property type="molecule type" value="Genomic_DNA"/>
</dbReference>
<dbReference type="InterPro" id="IPR011043">
    <property type="entry name" value="Gal_Oxase/kelch_b-propeller"/>
</dbReference>
<protein>
    <submittedName>
        <fullName evidence="2">Uncharacterized protein</fullName>
    </submittedName>
</protein>